<accession>A0A915JWG2</accession>
<evidence type="ECO:0000313" key="2">
    <source>
        <dbReference type="WBParaSite" id="nRc.2.0.1.t30765-RA"/>
    </source>
</evidence>
<dbReference type="AlphaFoldDB" id="A0A915JWG2"/>
<evidence type="ECO:0000313" key="1">
    <source>
        <dbReference type="Proteomes" id="UP000887565"/>
    </source>
</evidence>
<reference evidence="2" key="1">
    <citation type="submission" date="2022-11" db="UniProtKB">
        <authorList>
            <consortium name="WormBaseParasite"/>
        </authorList>
    </citation>
    <scope>IDENTIFICATION</scope>
</reference>
<name>A0A915JWG2_ROMCU</name>
<proteinExistence type="predicted"/>
<sequence>MFLKSPIMRDGCIKAESSQNCLYILFHLEADDYIIFGNDFHSNFMPARGRNMGRIKQKVVTRSGGQRGKGGVGGEEFYKNYGF</sequence>
<dbReference type="WBParaSite" id="nRc.2.0.1.t30765-RA">
    <property type="protein sequence ID" value="nRc.2.0.1.t30765-RA"/>
    <property type="gene ID" value="nRc.2.0.1.g30765"/>
</dbReference>
<dbReference type="Proteomes" id="UP000887565">
    <property type="component" value="Unplaced"/>
</dbReference>
<protein>
    <submittedName>
        <fullName evidence="2">Uncharacterized protein</fullName>
    </submittedName>
</protein>
<organism evidence="1 2">
    <name type="scientific">Romanomermis culicivorax</name>
    <name type="common">Nematode worm</name>
    <dbReference type="NCBI Taxonomy" id="13658"/>
    <lineage>
        <taxon>Eukaryota</taxon>
        <taxon>Metazoa</taxon>
        <taxon>Ecdysozoa</taxon>
        <taxon>Nematoda</taxon>
        <taxon>Enoplea</taxon>
        <taxon>Dorylaimia</taxon>
        <taxon>Mermithida</taxon>
        <taxon>Mermithoidea</taxon>
        <taxon>Mermithidae</taxon>
        <taxon>Romanomermis</taxon>
    </lineage>
</organism>
<keyword evidence="1" id="KW-1185">Reference proteome</keyword>